<dbReference type="InterPro" id="IPR036047">
    <property type="entry name" value="F-box-like_dom_sf"/>
</dbReference>
<dbReference type="PROSITE" id="PS50181">
    <property type="entry name" value="FBOX"/>
    <property type="match status" value="1"/>
</dbReference>
<gene>
    <name evidence="2" type="ORF">PMAYCL1PPCAC_01639</name>
</gene>
<dbReference type="Proteomes" id="UP001328107">
    <property type="component" value="Unassembled WGS sequence"/>
</dbReference>
<dbReference type="SUPFAM" id="SSF81383">
    <property type="entry name" value="F-box domain"/>
    <property type="match status" value="1"/>
</dbReference>
<dbReference type="AlphaFoldDB" id="A0AAN5C749"/>
<evidence type="ECO:0000313" key="2">
    <source>
        <dbReference type="EMBL" id="GMR31444.1"/>
    </source>
</evidence>
<accession>A0AAN5C749</accession>
<name>A0AAN5C749_9BILA</name>
<reference evidence="3" key="1">
    <citation type="submission" date="2022-10" db="EMBL/GenBank/DDBJ databases">
        <title>Genome assembly of Pristionchus species.</title>
        <authorList>
            <person name="Yoshida K."/>
            <person name="Sommer R.J."/>
        </authorList>
    </citation>
    <scope>NUCLEOTIDE SEQUENCE [LARGE SCALE GENOMIC DNA]</scope>
    <source>
        <strain evidence="3">RS5460</strain>
    </source>
</reference>
<feature type="domain" description="F-box" evidence="1">
    <location>
        <begin position="21"/>
        <end position="48"/>
    </location>
</feature>
<protein>
    <recommendedName>
        <fullName evidence="1">F-box domain-containing protein</fullName>
    </recommendedName>
</protein>
<feature type="non-terminal residue" evidence="2">
    <location>
        <position position="1"/>
    </location>
</feature>
<dbReference type="InterPro" id="IPR001810">
    <property type="entry name" value="F-box_dom"/>
</dbReference>
<keyword evidence="3" id="KW-1185">Reference proteome</keyword>
<sequence>LFQAHYKANKELIEFMKGQGPFPILDLPNEIISKIFPLLHMKDRLRARVNRRLNKIEVENKYHVNALYILEQPINEPILSFNGNENSITFFEEKSYSSECINRISRNVSIGNLWIEMIGSNDFHREVYNLIKECDIEKLYLRFKNDEMENAILVDSYFLDITRTCSSLILRRMTNVSAEALYQVYKNMMLGEVKLRILQCSEVSKEICVSLLRLIGITCTRRRFLSNRDDIEVYLSNADSMSNFSVFDGLLEVEFRLSRTNGSVSFGNRGGICYKVHTTLESLQKKKHGKTKMEIVPE</sequence>
<organism evidence="2 3">
    <name type="scientific">Pristionchus mayeri</name>
    <dbReference type="NCBI Taxonomy" id="1317129"/>
    <lineage>
        <taxon>Eukaryota</taxon>
        <taxon>Metazoa</taxon>
        <taxon>Ecdysozoa</taxon>
        <taxon>Nematoda</taxon>
        <taxon>Chromadorea</taxon>
        <taxon>Rhabditida</taxon>
        <taxon>Rhabditina</taxon>
        <taxon>Diplogasteromorpha</taxon>
        <taxon>Diplogasteroidea</taxon>
        <taxon>Neodiplogasteridae</taxon>
        <taxon>Pristionchus</taxon>
    </lineage>
</organism>
<dbReference type="CDD" id="cd09917">
    <property type="entry name" value="F-box_SF"/>
    <property type="match status" value="1"/>
</dbReference>
<evidence type="ECO:0000259" key="1">
    <source>
        <dbReference type="PROSITE" id="PS50181"/>
    </source>
</evidence>
<proteinExistence type="predicted"/>
<comment type="caution">
    <text evidence="2">The sequence shown here is derived from an EMBL/GenBank/DDBJ whole genome shotgun (WGS) entry which is preliminary data.</text>
</comment>
<dbReference type="EMBL" id="BTRK01000001">
    <property type="protein sequence ID" value="GMR31444.1"/>
    <property type="molecule type" value="Genomic_DNA"/>
</dbReference>
<evidence type="ECO:0000313" key="3">
    <source>
        <dbReference type="Proteomes" id="UP001328107"/>
    </source>
</evidence>